<gene>
    <name evidence="10" type="ORF">DXC81_05595</name>
</gene>
<dbReference type="PANTHER" id="PTHR32502">
    <property type="entry name" value="N-ACETYLGALACTOSAMINE PERMEASE II COMPONENT-RELATED"/>
    <property type="match status" value="1"/>
</dbReference>
<keyword evidence="7 9" id="KW-1133">Transmembrane helix</keyword>
<protein>
    <submittedName>
        <fullName evidence="10">PTS sugar transporter subunit IIC</fullName>
    </submittedName>
</protein>
<dbReference type="EMBL" id="QSRJ01000005">
    <property type="protein sequence ID" value="RGL10504.1"/>
    <property type="molecule type" value="Genomic_DNA"/>
</dbReference>
<feature type="transmembrane region" description="Helical" evidence="9">
    <location>
        <begin position="46"/>
        <end position="67"/>
    </location>
</feature>
<evidence type="ECO:0000256" key="8">
    <source>
        <dbReference type="ARBA" id="ARBA00023136"/>
    </source>
</evidence>
<evidence type="ECO:0000256" key="3">
    <source>
        <dbReference type="ARBA" id="ARBA00022475"/>
    </source>
</evidence>
<evidence type="ECO:0000256" key="2">
    <source>
        <dbReference type="ARBA" id="ARBA00022448"/>
    </source>
</evidence>
<organism evidence="10 11">
    <name type="scientific">Collinsella tanakaei</name>
    <dbReference type="NCBI Taxonomy" id="626935"/>
    <lineage>
        <taxon>Bacteria</taxon>
        <taxon>Bacillati</taxon>
        <taxon>Actinomycetota</taxon>
        <taxon>Coriobacteriia</taxon>
        <taxon>Coriobacteriales</taxon>
        <taxon>Coriobacteriaceae</taxon>
        <taxon>Collinsella</taxon>
    </lineage>
</organism>
<dbReference type="GO" id="GO:0005886">
    <property type="term" value="C:plasma membrane"/>
    <property type="evidence" value="ECO:0007669"/>
    <property type="project" value="UniProtKB-SubCell"/>
</dbReference>
<evidence type="ECO:0000256" key="4">
    <source>
        <dbReference type="ARBA" id="ARBA00022597"/>
    </source>
</evidence>
<evidence type="ECO:0000256" key="7">
    <source>
        <dbReference type="ARBA" id="ARBA00022989"/>
    </source>
</evidence>
<feature type="transmembrane region" description="Helical" evidence="9">
    <location>
        <begin position="172"/>
        <end position="193"/>
    </location>
</feature>
<keyword evidence="5" id="KW-0598">Phosphotransferase system</keyword>
<evidence type="ECO:0000313" key="11">
    <source>
        <dbReference type="Proteomes" id="UP000260943"/>
    </source>
</evidence>
<dbReference type="InterPro" id="IPR004700">
    <property type="entry name" value="PTS_IIC_man"/>
</dbReference>
<evidence type="ECO:0000313" key="10">
    <source>
        <dbReference type="EMBL" id="RGL10504.1"/>
    </source>
</evidence>
<keyword evidence="2" id="KW-0813">Transport</keyword>
<dbReference type="Pfam" id="PF03609">
    <property type="entry name" value="EII-Sor"/>
    <property type="match status" value="1"/>
</dbReference>
<name>A0A3E4QUM0_9ACTN</name>
<feature type="transmembrane region" description="Helical" evidence="9">
    <location>
        <begin position="74"/>
        <end position="93"/>
    </location>
</feature>
<sequence>MLMQAFLVGLVSFVAACDGGYGSLYVARPIVLSPIIGLILGDLQSGLVIGATLELLFMGSISVGAYVPPDTNVGSVLATAFAISLGQGADAAVALAMPIAVLALGLYNLLAAVMPFFLQFADKAAEEGNDRMLLFWHWWMGFPKAAMRGLVVGICFYLGAEQVQGLLNVIPQFVFDGMGVAAGILPAMGFAMLMRMIVNKRLIPFFVLGFALAAYLSLPVLGVAIIAVVIAVEKTGFVDGNESASVAVEGTGEDDDF</sequence>
<dbReference type="InterPro" id="IPR050303">
    <property type="entry name" value="GatZ_KbaZ_carbometab"/>
</dbReference>
<keyword evidence="3" id="KW-1003">Cell membrane</keyword>
<evidence type="ECO:0000256" key="6">
    <source>
        <dbReference type="ARBA" id="ARBA00022692"/>
    </source>
</evidence>
<keyword evidence="6 9" id="KW-0812">Transmembrane</keyword>
<evidence type="ECO:0000256" key="9">
    <source>
        <dbReference type="SAM" id="Phobius"/>
    </source>
</evidence>
<keyword evidence="8 9" id="KW-0472">Membrane</keyword>
<dbReference type="AlphaFoldDB" id="A0A3E4QUM0"/>
<dbReference type="Proteomes" id="UP000260943">
    <property type="component" value="Unassembled WGS sequence"/>
</dbReference>
<dbReference type="PANTHER" id="PTHR32502:SF8">
    <property type="entry name" value="N-ACETYLGALACTOSAMINE PERMEASE IIC COMPONENT 1"/>
    <property type="match status" value="1"/>
</dbReference>
<dbReference type="PROSITE" id="PS51106">
    <property type="entry name" value="PTS_EIIC_TYPE_4"/>
    <property type="match status" value="1"/>
</dbReference>
<feature type="transmembrane region" description="Helical" evidence="9">
    <location>
        <begin position="133"/>
        <end position="160"/>
    </location>
</feature>
<dbReference type="GO" id="GO:0009401">
    <property type="term" value="P:phosphoenolpyruvate-dependent sugar phosphotransferase system"/>
    <property type="evidence" value="ECO:0007669"/>
    <property type="project" value="UniProtKB-KW"/>
</dbReference>
<accession>A0A3E4QUM0</accession>
<keyword evidence="4 10" id="KW-0762">Sugar transport</keyword>
<feature type="transmembrane region" description="Helical" evidence="9">
    <location>
        <begin position="99"/>
        <end position="121"/>
    </location>
</feature>
<feature type="transmembrane region" description="Helical" evidence="9">
    <location>
        <begin position="205"/>
        <end position="232"/>
    </location>
</feature>
<proteinExistence type="predicted"/>
<dbReference type="RefSeq" id="WP_117679560.1">
    <property type="nucleotide sequence ID" value="NZ_QSRJ01000005.1"/>
</dbReference>
<evidence type="ECO:0000256" key="5">
    <source>
        <dbReference type="ARBA" id="ARBA00022683"/>
    </source>
</evidence>
<reference evidence="10 11" key="1">
    <citation type="submission" date="2018-08" db="EMBL/GenBank/DDBJ databases">
        <title>A genome reference for cultivated species of the human gut microbiota.</title>
        <authorList>
            <person name="Zou Y."/>
            <person name="Xue W."/>
            <person name="Luo G."/>
        </authorList>
    </citation>
    <scope>NUCLEOTIDE SEQUENCE [LARGE SCALE GENOMIC DNA]</scope>
    <source>
        <strain evidence="10 11">TF08-14</strain>
    </source>
</reference>
<comment type="caution">
    <text evidence="10">The sequence shown here is derived from an EMBL/GenBank/DDBJ whole genome shotgun (WGS) entry which is preliminary data.</text>
</comment>
<evidence type="ECO:0000256" key="1">
    <source>
        <dbReference type="ARBA" id="ARBA00004651"/>
    </source>
</evidence>
<comment type="subcellular location">
    <subcellularLocation>
        <location evidence="1">Cell membrane</location>
        <topology evidence="1">Multi-pass membrane protein</topology>
    </subcellularLocation>
</comment>